<dbReference type="EMBL" id="SBLB01000001">
    <property type="protein sequence ID" value="RYC72245.1"/>
    <property type="molecule type" value="Genomic_DNA"/>
</dbReference>
<dbReference type="PANTHER" id="PTHR11803:SF58">
    <property type="entry name" value="PROTEIN HMF1-RELATED"/>
    <property type="match status" value="1"/>
</dbReference>
<reference evidence="2 3" key="1">
    <citation type="submission" date="2019-01" db="EMBL/GenBank/DDBJ databases">
        <title>Spirosoma flava sp. nov., a propanil-degrading bacterium isolated from herbicide-contaminated soil.</title>
        <authorList>
            <person name="Zhang L."/>
            <person name="Jiang J.-D."/>
        </authorList>
    </citation>
    <scope>NUCLEOTIDE SEQUENCE [LARGE SCALE GENOMIC DNA]</scope>
    <source>
        <strain evidence="2 3">TY50</strain>
    </source>
</reference>
<dbReference type="GO" id="GO:0019239">
    <property type="term" value="F:deaminase activity"/>
    <property type="evidence" value="ECO:0007669"/>
    <property type="project" value="TreeGrafter"/>
</dbReference>
<dbReference type="Proteomes" id="UP000290407">
    <property type="component" value="Unassembled WGS sequence"/>
</dbReference>
<dbReference type="Gene3D" id="3.30.1330.40">
    <property type="entry name" value="RutC-like"/>
    <property type="match status" value="1"/>
</dbReference>
<organism evidence="2 3">
    <name type="scientific">Spirosoma sordidisoli</name>
    <dbReference type="NCBI Taxonomy" id="2502893"/>
    <lineage>
        <taxon>Bacteria</taxon>
        <taxon>Pseudomonadati</taxon>
        <taxon>Bacteroidota</taxon>
        <taxon>Cytophagia</taxon>
        <taxon>Cytophagales</taxon>
        <taxon>Cytophagaceae</taxon>
        <taxon>Spirosoma</taxon>
    </lineage>
</organism>
<proteinExistence type="inferred from homology"/>
<evidence type="ECO:0000256" key="1">
    <source>
        <dbReference type="ARBA" id="ARBA00010552"/>
    </source>
</evidence>
<keyword evidence="3" id="KW-1185">Reference proteome</keyword>
<gene>
    <name evidence="2" type="ORF">EQG79_07555</name>
</gene>
<dbReference type="Pfam" id="PF01042">
    <property type="entry name" value="Ribonuc_L-PSP"/>
    <property type="match status" value="1"/>
</dbReference>
<name>A0A4Q2UWL1_9BACT</name>
<dbReference type="AlphaFoldDB" id="A0A4Q2UWL1"/>
<evidence type="ECO:0000313" key="3">
    <source>
        <dbReference type="Proteomes" id="UP000290407"/>
    </source>
</evidence>
<dbReference type="InterPro" id="IPR006175">
    <property type="entry name" value="YjgF/YER057c/UK114"/>
</dbReference>
<sequence>MTPTLLAQSIQHINPSGLLVSKGYTQVVVAQGGRTVYISGQVSANAKGEILHKGDFQAQVRQVFDNLKTALAAAGATFSDVVKLTTYVVNSTDDKLNAVRSIRTQYYTGPNPPGSTYVGVQALYDKDVLIEIEAIAVVR</sequence>
<dbReference type="PANTHER" id="PTHR11803">
    <property type="entry name" value="2-IMINOBUTANOATE/2-IMINOPROPANOATE DEAMINASE RIDA"/>
    <property type="match status" value="1"/>
</dbReference>
<dbReference type="InterPro" id="IPR035959">
    <property type="entry name" value="RutC-like_sf"/>
</dbReference>
<dbReference type="SUPFAM" id="SSF55298">
    <property type="entry name" value="YjgF-like"/>
    <property type="match status" value="1"/>
</dbReference>
<comment type="caution">
    <text evidence="2">The sequence shown here is derived from an EMBL/GenBank/DDBJ whole genome shotgun (WGS) entry which is preliminary data.</text>
</comment>
<protein>
    <submittedName>
        <fullName evidence="2">RidA family protein</fullName>
    </submittedName>
</protein>
<comment type="similarity">
    <text evidence="1">Belongs to the RutC family.</text>
</comment>
<dbReference type="GO" id="GO:0005829">
    <property type="term" value="C:cytosol"/>
    <property type="evidence" value="ECO:0007669"/>
    <property type="project" value="TreeGrafter"/>
</dbReference>
<accession>A0A4Q2UWL1</accession>
<dbReference type="CDD" id="cd00448">
    <property type="entry name" value="YjgF_YER057c_UK114_family"/>
    <property type="match status" value="1"/>
</dbReference>
<evidence type="ECO:0000313" key="2">
    <source>
        <dbReference type="EMBL" id="RYC72245.1"/>
    </source>
</evidence>